<reference evidence="1" key="1">
    <citation type="journal article" date="2015" name="Nature">
        <title>Complex archaea that bridge the gap between prokaryotes and eukaryotes.</title>
        <authorList>
            <person name="Spang A."/>
            <person name="Saw J.H."/>
            <person name="Jorgensen S.L."/>
            <person name="Zaremba-Niedzwiedzka K."/>
            <person name="Martijn J."/>
            <person name="Lind A.E."/>
            <person name="van Eijk R."/>
            <person name="Schleper C."/>
            <person name="Guy L."/>
            <person name="Ettema T.J."/>
        </authorList>
    </citation>
    <scope>NUCLEOTIDE SEQUENCE</scope>
</reference>
<protein>
    <submittedName>
        <fullName evidence="1">Uncharacterized protein</fullName>
    </submittedName>
</protein>
<accession>A0A0F9E6W5</accession>
<dbReference type="AlphaFoldDB" id="A0A0F9E6W5"/>
<proteinExistence type="predicted"/>
<name>A0A0F9E6W5_9ZZZZ</name>
<organism evidence="1">
    <name type="scientific">marine sediment metagenome</name>
    <dbReference type="NCBI Taxonomy" id="412755"/>
    <lineage>
        <taxon>unclassified sequences</taxon>
        <taxon>metagenomes</taxon>
        <taxon>ecological metagenomes</taxon>
    </lineage>
</organism>
<gene>
    <name evidence="1" type="ORF">LCGC14_2462350</name>
</gene>
<comment type="caution">
    <text evidence="1">The sequence shown here is derived from an EMBL/GenBank/DDBJ whole genome shotgun (WGS) entry which is preliminary data.</text>
</comment>
<dbReference type="EMBL" id="LAZR01038365">
    <property type="protein sequence ID" value="KKL19748.1"/>
    <property type="molecule type" value="Genomic_DNA"/>
</dbReference>
<feature type="non-terminal residue" evidence="1">
    <location>
        <position position="417"/>
    </location>
</feature>
<sequence length="417" mass="43473">MNKVLNTVVLGLAIFLTASWLLATPYPGGALLNGGTIDGTLIIKANTPGTVGSHPAGQLIIQDPDDTVFGNAVITGYESDGNGDPDQQLWYLGGVSGSNTDITFLNRRNAKLTLGTNNTTHMTLTGGGDVSLVGQLGTTIATIDVDGASTFVVTRNVINLTCEGAESIDTITAGISGQLLTLIHQDTDCTLNDDDPATASDAIDLLGAASNSVGAASKVIQLVYNGANWFEVGPEGGADGFTDPTATNTWTADQTYDDNTKLTLGTGGDADIYFDTANLIVNPQIAGTGHTVLTETTAGNGTSNTGILNTHATGDTPTGNYWIAYHDRSTPTDGDVPWRFRVWANDSGSTKRLIGQISYNFTDTTSTTMDSDMDFCTMNAVNADNCSTIASLTGAGVWTDAASFSELKQPERQLTTG</sequence>
<evidence type="ECO:0000313" key="1">
    <source>
        <dbReference type="EMBL" id="KKL19748.1"/>
    </source>
</evidence>